<dbReference type="GO" id="GO:0008131">
    <property type="term" value="F:primary methylamine oxidase activity"/>
    <property type="evidence" value="ECO:0007669"/>
    <property type="project" value="UniProtKB-EC"/>
</dbReference>
<evidence type="ECO:0000259" key="16">
    <source>
        <dbReference type="Pfam" id="PF02728"/>
    </source>
</evidence>
<protein>
    <recommendedName>
        <fullName evidence="12">Amine oxidase</fullName>
        <ecNumber evidence="12">1.4.3.-</ecNumber>
    </recommendedName>
</protein>
<evidence type="ECO:0000256" key="8">
    <source>
        <dbReference type="ARBA" id="ARBA00023157"/>
    </source>
</evidence>
<dbReference type="OrthoDB" id="5379943at2759"/>
<dbReference type="PANTHER" id="PTHR10638">
    <property type="entry name" value="COPPER AMINE OXIDASE"/>
    <property type="match status" value="1"/>
</dbReference>
<dbReference type="FunFam" id="3.10.450.40:FF:000012">
    <property type="entry name" value="Amine oxidase"/>
    <property type="match status" value="1"/>
</dbReference>
<keyword evidence="18" id="KW-1185">Reference proteome</keyword>
<evidence type="ECO:0000256" key="10">
    <source>
        <dbReference type="PIRSR" id="PIRSR600269-50"/>
    </source>
</evidence>
<evidence type="ECO:0000256" key="7">
    <source>
        <dbReference type="ARBA" id="ARBA00023008"/>
    </source>
</evidence>
<comment type="cofactor">
    <cofactor evidence="12">
        <name>Cu cation</name>
        <dbReference type="ChEBI" id="CHEBI:23378"/>
    </cofactor>
    <text evidence="12">Contains 1 topaquinone per subunit.</text>
</comment>
<keyword evidence="13" id="KW-0732">Signal</keyword>
<comment type="similarity">
    <text evidence="2 12">Belongs to the copper/topaquinone oxidase family.</text>
</comment>
<reference evidence="17" key="1">
    <citation type="submission" date="2020-03" db="EMBL/GenBank/DDBJ databases">
        <title>A high-quality chromosome-level genome assembly of a woody plant with both climbing and erect habits, Rhamnella rubrinervis.</title>
        <authorList>
            <person name="Lu Z."/>
            <person name="Yang Y."/>
            <person name="Zhu X."/>
            <person name="Sun Y."/>
        </authorList>
    </citation>
    <scope>NUCLEOTIDE SEQUENCE</scope>
    <source>
        <strain evidence="17">BYM</strain>
        <tissue evidence="17">Leaf</tissue>
    </source>
</reference>
<feature type="domain" description="Copper amine oxidase catalytic" evidence="14">
    <location>
        <begin position="246"/>
        <end position="658"/>
    </location>
</feature>
<dbReference type="Pfam" id="PF01179">
    <property type="entry name" value="Cu_amine_oxid"/>
    <property type="match status" value="1"/>
</dbReference>
<feature type="signal peptide" evidence="13">
    <location>
        <begin position="1"/>
        <end position="25"/>
    </location>
</feature>
<evidence type="ECO:0000313" key="18">
    <source>
        <dbReference type="Proteomes" id="UP000796880"/>
    </source>
</evidence>
<organism evidence="17 18">
    <name type="scientific">Rhamnella rubrinervis</name>
    <dbReference type="NCBI Taxonomy" id="2594499"/>
    <lineage>
        <taxon>Eukaryota</taxon>
        <taxon>Viridiplantae</taxon>
        <taxon>Streptophyta</taxon>
        <taxon>Embryophyta</taxon>
        <taxon>Tracheophyta</taxon>
        <taxon>Spermatophyta</taxon>
        <taxon>Magnoliopsida</taxon>
        <taxon>eudicotyledons</taxon>
        <taxon>Gunneridae</taxon>
        <taxon>Pentapetalae</taxon>
        <taxon>rosids</taxon>
        <taxon>fabids</taxon>
        <taxon>Rosales</taxon>
        <taxon>Rhamnaceae</taxon>
        <taxon>rhamnoid group</taxon>
        <taxon>Rhamneae</taxon>
        <taxon>Rhamnella</taxon>
    </lineage>
</organism>
<feature type="domain" description="Copper amine oxidase N2-terminal" evidence="15">
    <location>
        <begin position="29"/>
        <end position="117"/>
    </location>
</feature>
<dbReference type="Proteomes" id="UP000796880">
    <property type="component" value="Unassembled WGS sequence"/>
</dbReference>
<dbReference type="EMBL" id="VOIH02000001">
    <property type="protein sequence ID" value="KAF3457153.1"/>
    <property type="molecule type" value="Genomic_DNA"/>
</dbReference>
<dbReference type="InterPro" id="IPR015798">
    <property type="entry name" value="Cu_amine_oxidase_C"/>
</dbReference>
<feature type="active site" description="Schiff-base intermediate with substrate; via topaquinone" evidence="10">
    <location>
        <position position="412"/>
    </location>
</feature>
<comment type="PTM">
    <text evidence="11 12">Topaquinone (TPQ) is generated by copper-dependent autoxidation of a specific tyrosyl residue.</text>
</comment>
<evidence type="ECO:0000256" key="6">
    <source>
        <dbReference type="ARBA" id="ARBA00023002"/>
    </source>
</evidence>
<dbReference type="Pfam" id="PF02727">
    <property type="entry name" value="Cu_amine_oxidN2"/>
    <property type="match status" value="1"/>
</dbReference>
<gene>
    <name evidence="17" type="ORF">FNV43_RR01810</name>
</gene>
<feature type="chain" id="PRO_5035453921" description="Amine oxidase" evidence="13">
    <location>
        <begin position="26"/>
        <end position="700"/>
    </location>
</feature>
<keyword evidence="6 12" id="KW-0560">Oxidoreductase</keyword>
<dbReference type="PANTHER" id="PTHR10638:SF87">
    <property type="entry name" value="AMINE OXIDASE [COPPER-CONTAINING] ALPHA 2, PEROXISOMAL-RELATED"/>
    <property type="match status" value="1"/>
</dbReference>
<evidence type="ECO:0000256" key="12">
    <source>
        <dbReference type="RuleBase" id="RU000672"/>
    </source>
</evidence>
<keyword evidence="8" id="KW-1015">Disulfide bond</keyword>
<name>A0A8K0HSY5_9ROSA</name>
<dbReference type="PROSITE" id="PS01164">
    <property type="entry name" value="COPPER_AMINE_OXID_1"/>
    <property type="match status" value="1"/>
</dbReference>
<keyword evidence="7 12" id="KW-0186">Copper</keyword>
<dbReference type="InterPro" id="IPR015800">
    <property type="entry name" value="Cu_amine_oxidase_N2"/>
</dbReference>
<proteinExistence type="inferred from homology"/>
<feature type="modified residue" description="2',4',5'-topaquinone" evidence="11">
    <location>
        <position position="412"/>
    </location>
</feature>
<evidence type="ECO:0000256" key="9">
    <source>
        <dbReference type="ARBA" id="ARBA00048032"/>
    </source>
</evidence>
<dbReference type="EC" id="1.4.3.-" evidence="12"/>
<dbReference type="InterPro" id="IPR015802">
    <property type="entry name" value="Cu_amine_oxidase_N3"/>
</dbReference>
<dbReference type="SUPFAM" id="SSF54416">
    <property type="entry name" value="Amine oxidase N-terminal region"/>
    <property type="match status" value="2"/>
</dbReference>
<accession>A0A8K0HSY5</accession>
<evidence type="ECO:0000256" key="3">
    <source>
        <dbReference type="ARBA" id="ARBA00011738"/>
    </source>
</evidence>
<dbReference type="GO" id="GO:0009308">
    <property type="term" value="P:amine metabolic process"/>
    <property type="evidence" value="ECO:0007669"/>
    <property type="project" value="UniProtKB-UniRule"/>
</dbReference>
<comment type="cofactor">
    <cofactor evidence="1">
        <name>Cu cation</name>
        <dbReference type="ChEBI" id="CHEBI:23378"/>
    </cofactor>
</comment>
<dbReference type="Gene3D" id="2.70.98.20">
    <property type="entry name" value="Copper amine oxidase, catalytic domain"/>
    <property type="match status" value="1"/>
</dbReference>
<dbReference type="Pfam" id="PF02728">
    <property type="entry name" value="Cu_amine_oxidN3"/>
    <property type="match status" value="1"/>
</dbReference>
<dbReference type="InterPro" id="IPR016182">
    <property type="entry name" value="Cu_amine_oxidase_N-reg"/>
</dbReference>
<dbReference type="GO" id="GO:0005507">
    <property type="term" value="F:copper ion binding"/>
    <property type="evidence" value="ECO:0007669"/>
    <property type="project" value="InterPro"/>
</dbReference>
<dbReference type="InterPro" id="IPR049948">
    <property type="entry name" value="Cu_Am_ox_TPQ-bd"/>
</dbReference>
<evidence type="ECO:0000256" key="11">
    <source>
        <dbReference type="PIRSR" id="PIRSR600269-51"/>
    </source>
</evidence>
<dbReference type="Gene3D" id="3.10.450.40">
    <property type="match status" value="2"/>
</dbReference>
<dbReference type="AlphaFoldDB" id="A0A8K0HSY5"/>
<evidence type="ECO:0000259" key="15">
    <source>
        <dbReference type="Pfam" id="PF02727"/>
    </source>
</evidence>
<comment type="catalytic activity">
    <reaction evidence="9">
        <text>a primary methyl amine + O2 + H2O = an aldehyde + H2O2 + NH4(+)</text>
        <dbReference type="Rhea" id="RHEA:16153"/>
        <dbReference type="ChEBI" id="CHEBI:15377"/>
        <dbReference type="ChEBI" id="CHEBI:15379"/>
        <dbReference type="ChEBI" id="CHEBI:16240"/>
        <dbReference type="ChEBI" id="CHEBI:17478"/>
        <dbReference type="ChEBI" id="CHEBI:28938"/>
        <dbReference type="ChEBI" id="CHEBI:228804"/>
        <dbReference type="EC" id="1.4.3.21"/>
    </reaction>
</comment>
<comment type="subunit">
    <text evidence="3">Homodimer.</text>
</comment>
<dbReference type="FunFam" id="3.10.450.40:FF:000005">
    <property type="entry name" value="Amine oxidase"/>
    <property type="match status" value="1"/>
</dbReference>
<feature type="active site" description="Proton acceptor" evidence="10">
    <location>
        <position position="324"/>
    </location>
</feature>
<dbReference type="InterPro" id="IPR000269">
    <property type="entry name" value="Cu_amine_oxidase"/>
</dbReference>
<dbReference type="FunFam" id="2.70.98.20:FF:000004">
    <property type="entry name" value="Amine oxidase"/>
    <property type="match status" value="1"/>
</dbReference>
<dbReference type="InterPro" id="IPR036460">
    <property type="entry name" value="Cu_amine_oxidase_C_sf"/>
</dbReference>
<evidence type="ECO:0000256" key="1">
    <source>
        <dbReference type="ARBA" id="ARBA00001935"/>
    </source>
</evidence>
<keyword evidence="4 12" id="KW-0479">Metal-binding</keyword>
<evidence type="ECO:0000259" key="14">
    <source>
        <dbReference type="Pfam" id="PF01179"/>
    </source>
</evidence>
<dbReference type="GO" id="GO:0048038">
    <property type="term" value="F:quinone binding"/>
    <property type="evidence" value="ECO:0007669"/>
    <property type="project" value="InterPro"/>
</dbReference>
<feature type="domain" description="Copper amine oxidase N3-terminal" evidence="16">
    <location>
        <begin position="125"/>
        <end position="221"/>
    </location>
</feature>
<evidence type="ECO:0000256" key="13">
    <source>
        <dbReference type="SAM" id="SignalP"/>
    </source>
</evidence>
<keyword evidence="5 10" id="KW-0801">TPQ</keyword>
<comment type="caution">
    <text evidence="17">The sequence shown here is derived from an EMBL/GenBank/DDBJ whole genome shotgun (WGS) entry which is preliminary data.</text>
</comment>
<evidence type="ECO:0000256" key="5">
    <source>
        <dbReference type="ARBA" id="ARBA00022772"/>
    </source>
</evidence>
<evidence type="ECO:0000256" key="2">
    <source>
        <dbReference type="ARBA" id="ARBA00007983"/>
    </source>
</evidence>
<sequence>MGLILNLKPLFLLISFFTTVSLISCHQHHPLDPLTPSEFVLVRTIIQKSYPTASKYNLTFQYVGLDEPDKQTILSWQSKAKHSTKTPPRRAFVITRFDKQTYEIIVDLSTSSLVSKKVYQGHGYPLMTLEEQVVAAQLPLTYPPFIQSIEKRGLNISKVVCSTFSVGWFGEQRSERVLKILCFYTNETVNLYVIPIEGITVVVDLNELKIVEYHDRFIVPVPKAEGTEYRLSKLKPPFGPRLNSVQAVSPDGPGFKIDGHTIRWANWEFHLGYDPRAGPIISLASIYDLEKQKYRRVLYRGYLSELFVPYSDPTEEWYYKTFFDCGEFGCGLLAVPLEPLTDCPANAVFLDAYYAKQDGEPVKISNTFCVFEKHAGEILWRHTEISIPGETIREVRPEVSLVVRMVSTVGNYDYILDWEFKPTGSIKVKVGLTGILEVKGDKFTHTNQIEEDVYGTLLADNTIGVNHDHFLTYYLDLDVDGEANSLVKRNLVTKPNSNHTSPRKSYWTVSTETAKTESDARIKMGLKPSELVVINPNKKTKLGNDIGYRLLPGSISSPLLFEDDYPQIRGAFTKYNLWVTPYYKSEKWAGGQYADQSRGDDTLAVWSLRNRGIENKDIVLWYTLGFHHSPCQEDFPVMPTLSGEFELRPANFFDRNPHSAAWQYSGVSGGGVIRWFTVYGVMMLSRSVSSTVISVAANSS</sequence>
<evidence type="ECO:0000256" key="4">
    <source>
        <dbReference type="ARBA" id="ARBA00022723"/>
    </source>
</evidence>
<evidence type="ECO:0000313" key="17">
    <source>
        <dbReference type="EMBL" id="KAF3457153.1"/>
    </source>
</evidence>
<dbReference type="SUPFAM" id="SSF49998">
    <property type="entry name" value="Amine oxidase catalytic domain"/>
    <property type="match status" value="1"/>
</dbReference>